<protein>
    <submittedName>
        <fullName evidence="1">Uncharacterized protein</fullName>
    </submittedName>
</protein>
<keyword evidence="2" id="KW-1185">Reference proteome</keyword>
<sequence>MSSPSQMQAAMDELDRCDISTLLHHLLPRLDVLEENNRMLRTLLERTAPKSNCMFCPVESNRDSHHSSRCPRYPDPVAKASQATKLGLCLRCLKAAHEDDCVVMKNLAHRGTGI</sequence>
<dbReference type="Proteomes" id="UP000252519">
    <property type="component" value="Unassembled WGS sequence"/>
</dbReference>
<accession>A0A368GIJ8</accession>
<dbReference type="AlphaFoldDB" id="A0A368GIJ8"/>
<proteinExistence type="predicted"/>
<evidence type="ECO:0000313" key="1">
    <source>
        <dbReference type="EMBL" id="RCN42697.1"/>
    </source>
</evidence>
<comment type="caution">
    <text evidence="1">The sequence shown here is derived from an EMBL/GenBank/DDBJ whole genome shotgun (WGS) entry which is preliminary data.</text>
</comment>
<dbReference type="OrthoDB" id="5858872at2759"/>
<reference evidence="1 2" key="1">
    <citation type="submission" date="2014-10" db="EMBL/GenBank/DDBJ databases">
        <title>Draft genome of the hookworm Ancylostoma caninum.</title>
        <authorList>
            <person name="Mitreva M."/>
        </authorList>
    </citation>
    <scope>NUCLEOTIDE SEQUENCE [LARGE SCALE GENOMIC DNA]</scope>
    <source>
        <strain evidence="1 2">Baltimore</strain>
    </source>
</reference>
<organism evidence="1 2">
    <name type="scientific">Ancylostoma caninum</name>
    <name type="common">Dog hookworm</name>
    <dbReference type="NCBI Taxonomy" id="29170"/>
    <lineage>
        <taxon>Eukaryota</taxon>
        <taxon>Metazoa</taxon>
        <taxon>Ecdysozoa</taxon>
        <taxon>Nematoda</taxon>
        <taxon>Chromadorea</taxon>
        <taxon>Rhabditida</taxon>
        <taxon>Rhabditina</taxon>
        <taxon>Rhabditomorpha</taxon>
        <taxon>Strongyloidea</taxon>
        <taxon>Ancylostomatidae</taxon>
        <taxon>Ancylostomatinae</taxon>
        <taxon>Ancylostoma</taxon>
    </lineage>
</organism>
<name>A0A368GIJ8_ANCCA</name>
<dbReference type="EMBL" id="JOJR01000183">
    <property type="protein sequence ID" value="RCN42697.1"/>
    <property type="molecule type" value="Genomic_DNA"/>
</dbReference>
<evidence type="ECO:0000313" key="2">
    <source>
        <dbReference type="Proteomes" id="UP000252519"/>
    </source>
</evidence>
<gene>
    <name evidence="1" type="ORF">ANCCAN_11337</name>
</gene>